<organism evidence="1 2">
    <name type="scientific">Dallia pectoralis</name>
    <name type="common">Alaska blackfish</name>
    <dbReference type="NCBI Taxonomy" id="75939"/>
    <lineage>
        <taxon>Eukaryota</taxon>
        <taxon>Metazoa</taxon>
        <taxon>Chordata</taxon>
        <taxon>Craniata</taxon>
        <taxon>Vertebrata</taxon>
        <taxon>Euteleostomi</taxon>
        <taxon>Actinopterygii</taxon>
        <taxon>Neopterygii</taxon>
        <taxon>Teleostei</taxon>
        <taxon>Protacanthopterygii</taxon>
        <taxon>Esociformes</taxon>
        <taxon>Umbridae</taxon>
        <taxon>Dallia</taxon>
    </lineage>
</organism>
<accession>A0ACC2G1D6</accession>
<reference evidence="1" key="1">
    <citation type="submission" date="2021-05" db="EMBL/GenBank/DDBJ databases">
        <authorList>
            <person name="Pan Q."/>
            <person name="Jouanno E."/>
            <person name="Zahm M."/>
            <person name="Klopp C."/>
            <person name="Cabau C."/>
            <person name="Louis A."/>
            <person name="Berthelot C."/>
            <person name="Parey E."/>
            <person name="Roest Crollius H."/>
            <person name="Montfort J."/>
            <person name="Robinson-Rechavi M."/>
            <person name="Bouchez O."/>
            <person name="Lampietro C."/>
            <person name="Lopez Roques C."/>
            <person name="Donnadieu C."/>
            <person name="Postlethwait J."/>
            <person name="Bobe J."/>
            <person name="Dillon D."/>
            <person name="Chandos A."/>
            <person name="von Hippel F."/>
            <person name="Guiguen Y."/>
        </authorList>
    </citation>
    <scope>NUCLEOTIDE SEQUENCE</scope>
    <source>
        <strain evidence="1">YG-Jan2019</strain>
    </source>
</reference>
<comment type="caution">
    <text evidence="1">The sequence shown here is derived from an EMBL/GenBank/DDBJ whole genome shotgun (WGS) entry which is preliminary data.</text>
</comment>
<sequence>MAATLKGIVLSSVLLSFIHQGVHGFEVFHRENVVALVGQDVFLPCTPKEDTHKILQIEWRKKGEPEDQKLVVFNPRFGETLHNPNVTLKSEKDREMKTTLVIKAVKEKDTGRYICEMTTYPSGSIRKVSRLKVKDLNDVIQCDANRTIEAESGHIVSVNCTADGFHNILFRWTKDNKWISDEASLVIRSLSKQNAGLYMLTVTVGNNTALVTRRKFNLTVVQSTTQSGQGSVTTGYTTGIPALNVTLGTMLLSTGTNVTGPTGTSTNQMSEQTEPGTEPGGWANLTVTPDLSTPPTIQPVTSSVTVTTPVTQLMNVTTDLSVNTEERTMVNEVNSSTHNPTGVPTTAQSQSTYSPVVQSNESTTWSNQSDGGQGNTSELETSSGVGQGVTSTITPERSTLTGVEETRVTHTSFTLSDGSGVTIDQEPSRQRYAIMLWIIPFLVLLILVGILYRRHVIQKNMDKPPSFKPPPPPVKYSSLNAQDIPMTDIIT</sequence>
<dbReference type="EMBL" id="CM055746">
    <property type="protein sequence ID" value="KAJ7997554.1"/>
    <property type="molecule type" value="Genomic_DNA"/>
</dbReference>
<gene>
    <name evidence="1" type="ORF">DPEC_G00230210</name>
</gene>
<evidence type="ECO:0000313" key="1">
    <source>
        <dbReference type="EMBL" id="KAJ7997554.1"/>
    </source>
</evidence>
<keyword evidence="2" id="KW-1185">Reference proteome</keyword>
<name>A0ACC2G1D6_DALPE</name>
<evidence type="ECO:0000313" key="2">
    <source>
        <dbReference type="Proteomes" id="UP001157502"/>
    </source>
</evidence>
<proteinExistence type="predicted"/>
<dbReference type="Proteomes" id="UP001157502">
    <property type="component" value="Chromosome 19"/>
</dbReference>
<protein>
    <submittedName>
        <fullName evidence="1">Uncharacterized protein</fullName>
    </submittedName>
</protein>